<feature type="transmembrane region" description="Helical" evidence="6">
    <location>
        <begin position="205"/>
        <end position="224"/>
    </location>
</feature>
<dbReference type="RefSeq" id="WP_344776874.1">
    <property type="nucleotide sequence ID" value="NZ_BAABBX010000015.1"/>
</dbReference>
<evidence type="ECO:0000256" key="6">
    <source>
        <dbReference type="SAM" id="Phobius"/>
    </source>
</evidence>
<feature type="transmembrane region" description="Helical" evidence="6">
    <location>
        <begin position="353"/>
        <end position="377"/>
    </location>
</feature>
<feature type="transmembrane region" description="Helical" evidence="6">
    <location>
        <begin position="114"/>
        <end position="132"/>
    </location>
</feature>
<feature type="transmembrane region" description="Helical" evidence="6">
    <location>
        <begin position="139"/>
        <end position="159"/>
    </location>
</feature>
<dbReference type="Proteomes" id="UP001500213">
    <property type="component" value="Unassembled WGS sequence"/>
</dbReference>
<feature type="transmembrane region" description="Helical" evidence="6">
    <location>
        <begin position="402"/>
        <end position="424"/>
    </location>
</feature>
<organism evidence="8 9">
    <name type="scientific">Gryllotalpicola kribbensis</name>
    <dbReference type="NCBI Taxonomy" id="993084"/>
    <lineage>
        <taxon>Bacteria</taxon>
        <taxon>Bacillati</taxon>
        <taxon>Actinomycetota</taxon>
        <taxon>Actinomycetes</taxon>
        <taxon>Micrococcales</taxon>
        <taxon>Microbacteriaceae</taxon>
        <taxon>Gryllotalpicola</taxon>
    </lineage>
</organism>
<comment type="caution">
    <text evidence="8">The sequence shown here is derived from an EMBL/GenBank/DDBJ whole genome shotgun (WGS) entry which is preliminary data.</text>
</comment>
<keyword evidence="2 6" id="KW-0812">Transmembrane</keyword>
<protein>
    <recommendedName>
        <fullName evidence="7">O-antigen ligase-related domain-containing protein</fullName>
    </recommendedName>
</protein>
<keyword evidence="4 6" id="KW-0472">Membrane</keyword>
<evidence type="ECO:0000313" key="8">
    <source>
        <dbReference type="EMBL" id="GAA4191501.1"/>
    </source>
</evidence>
<feature type="transmembrane region" description="Helical" evidence="6">
    <location>
        <begin position="171"/>
        <end position="193"/>
    </location>
</feature>
<reference evidence="9" key="1">
    <citation type="journal article" date="2019" name="Int. J. Syst. Evol. Microbiol.">
        <title>The Global Catalogue of Microorganisms (GCM) 10K type strain sequencing project: providing services to taxonomists for standard genome sequencing and annotation.</title>
        <authorList>
            <consortium name="The Broad Institute Genomics Platform"/>
            <consortium name="The Broad Institute Genome Sequencing Center for Infectious Disease"/>
            <person name="Wu L."/>
            <person name="Ma J."/>
        </authorList>
    </citation>
    <scope>NUCLEOTIDE SEQUENCE [LARGE SCALE GENOMIC DNA]</scope>
    <source>
        <strain evidence="9">JCM 17593</strain>
    </source>
</reference>
<dbReference type="PANTHER" id="PTHR37422">
    <property type="entry name" value="TEICHURONIC ACID BIOSYNTHESIS PROTEIN TUAE"/>
    <property type="match status" value="1"/>
</dbReference>
<sequence>MSIVATRVRMGDALSAARRRVPAVAGVTAVAAVAGGLGLAAAGLGPWSLAGAAVILLIGLAAVDLALIPVLAMPATLATMRAGGVLSFADLVLAAASVAALIKLRGRGGVALQPLIWAGLAYLVVILPTLILNRFSANYIEWAHELFLVIGSLVVGFVIAREGRAKAAFGLYGLACSAIGVAAGVIALQSFASTGAFQAVYLGDLHKNTIGGMLAAALVIAYARPRWLDWPGWFSNLVLLCSGIGVAASQSRQGMVGALVGVFIVSLRSPAIGRWARRAIWAAGVPIVFLVWQQVSSQLASGNQFNSAYQRLAWYAQSIDVWHSSPIFGVGLRWWYTSIFGVSFQPPNAELEVLTCVGVVGLLGFFAMFAGSSWVLLRIDPMYGTVGAAVVLARFTQAQFDLYWVAGQASLLWIVAGACIGAMVRDAAERPELALAAPAPAPLPSRANPSRPNPPRPNRGALR</sequence>
<feature type="domain" description="O-antigen ligase-related" evidence="7">
    <location>
        <begin position="238"/>
        <end position="365"/>
    </location>
</feature>
<dbReference type="Pfam" id="PF04932">
    <property type="entry name" value="Wzy_C"/>
    <property type="match status" value="1"/>
</dbReference>
<keyword evidence="3 6" id="KW-1133">Transmembrane helix</keyword>
<dbReference type="PANTHER" id="PTHR37422:SF13">
    <property type="entry name" value="LIPOPOLYSACCHARIDE BIOSYNTHESIS PROTEIN PA4999-RELATED"/>
    <property type="match status" value="1"/>
</dbReference>
<evidence type="ECO:0000256" key="4">
    <source>
        <dbReference type="ARBA" id="ARBA00023136"/>
    </source>
</evidence>
<dbReference type="InterPro" id="IPR051533">
    <property type="entry name" value="WaaL-like"/>
</dbReference>
<evidence type="ECO:0000256" key="3">
    <source>
        <dbReference type="ARBA" id="ARBA00022989"/>
    </source>
</evidence>
<evidence type="ECO:0000259" key="7">
    <source>
        <dbReference type="Pfam" id="PF04932"/>
    </source>
</evidence>
<proteinExistence type="predicted"/>
<name>A0ABP8AW29_9MICO</name>
<feature type="transmembrane region" description="Helical" evidence="6">
    <location>
        <begin position="49"/>
        <end position="72"/>
    </location>
</feature>
<comment type="subcellular location">
    <subcellularLocation>
        <location evidence="1">Membrane</location>
        <topology evidence="1">Multi-pass membrane protein</topology>
    </subcellularLocation>
</comment>
<dbReference type="EMBL" id="BAABBX010000015">
    <property type="protein sequence ID" value="GAA4191501.1"/>
    <property type="molecule type" value="Genomic_DNA"/>
</dbReference>
<keyword evidence="9" id="KW-1185">Reference proteome</keyword>
<gene>
    <name evidence="8" type="ORF">GCM10022288_22390</name>
</gene>
<evidence type="ECO:0000256" key="5">
    <source>
        <dbReference type="SAM" id="MobiDB-lite"/>
    </source>
</evidence>
<dbReference type="InterPro" id="IPR007016">
    <property type="entry name" value="O-antigen_ligase-rel_domated"/>
</dbReference>
<feature type="region of interest" description="Disordered" evidence="5">
    <location>
        <begin position="439"/>
        <end position="463"/>
    </location>
</feature>
<feature type="compositionally biased region" description="Low complexity" evidence="5">
    <location>
        <begin position="439"/>
        <end position="450"/>
    </location>
</feature>
<evidence type="ECO:0000256" key="1">
    <source>
        <dbReference type="ARBA" id="ARBA00004141"/>
    </source>
</evidence>
<evidence type="ECO:0000313" key="9">
    <source>
        <dbReference type="Proteomes" id="UP001500213"/>
    </source>
</evidence>
<feature type="transmembrane region" description="Helical" evidence="6">
    <location>
        <begin position="279"/>
        <end position="295"/>
    </location>
</feature>
<feature type="transmembrane region" description="Helical" evidence="6">
    <location>
        <begin position="21"/>
        <end position="43"/>
    </location>
</feature>
<feature type="transmembrane region" description="Helical" evidence="6">
    <location>
        <begin position="230"/>
        <end position="248"/>
    </location>
</feature>
<feature type="transmembrane region" description="Helical" evidence="6">
    <location>
        <begin position="255"/>
        <end position="273"/>
    </location>
</feature>
<accession>A0ABP8AW29</accession>
<evidence type="ECO:0000256" key="2">
    <source>
        <dbReference type="ARBA" id="ARBA00022692"/>
    </source>
</evidence>